<dbReference type="AlphaFoldDB" id="A0AAX4K6H2"/>
<gene>
    <name evidence="1" type="ORF">V865_000034</name>
</gene>
<dbReference type="EMBL" id="CP144089">
    <property type="protein sequence ID" value="WWD01996.1"/>
    <property type="molecule type" value="Genomic_DNA"/>
</dbReference>
<dbReference type="Proteomes" id="UP001358614">
    <property type="component" value="Chromosome 1"/>
</dbReference>
<dbReference type="RefSeq" id="XP_066079963.1">
    <property type="nucleotide sequence ID" value="XM_066223866.1"/>
</dbReference>
<evidence type="ECO:0000313" key="1">
    <source>
        <dbReference type="EMBL" id="WWD01996.1"/>
    </source>
</evidence>
<proteinExistence type="predicted"/>
<reference evidence="1 2" key="1">
    <citation type="submission" date="2024-01" db="EMBL/GenBank/DDBJ databases">
        <title>Comparative genomics of Cryptococcus and Kwoniella reveals pathogenesis evolution and contrasting modes of karyotype evolution via chromosome fusion or intercentromeric recombination.</title>
        <authorList>
            <person name="Coelho M.A."/>
            <person name="David-Palma M."/>
            <person name="Shea T."/>
            <person name="Bowers K."/>
            <person name="McGinley-Smith S."/>
            <person name="Mohammad A.W."/>
            <person name="Gnirke A."/>
            <person name="Yurkov A.M."/>
            <person name="Nowrousian M."/>
            <person name="Sun S."/>
            <person name="Cuomo C.A."/>
            <person name="Heitman J."/>
        </authorList>
    </citation>
    <scope>NUCLEOTIDE SEQUENCE [LARGE SCALE GENOMIC DNA]</scope>
    <source>
        <strain evidence="1 2">PYCC6329</strain>
    </source>
</reference>
<dbReference type="GeneID" id="91098838"/>
<protein>
    <submittedName>
        <fullName evidence="1">Uncharacterized protein</fullName>
    </submittedName>
</protein>
<sequence length="122" mass="14131">MTVQSSHMIIQPKRSTLATSKYLQLSIDLFFTRSDSDRDWETRESWMVTYDPENGHCQCKTDTVSQRTIGPTVKESKEWKDWENMVRKSGNTGRVDLYAGIYADALEGVFKADAKERWEKGE</sequence>
<name>A0AAX4K6H2_9TREE</name>
<evidence type="ECO:0000313" key="2">
    <source>
        <dbReference type="Proteomes" id="UP001358614"/>
    </source>
</evidence>
<organism evidence="1 2">
    <name type="scientific">Kwoniella europaea PYCC6329</name>
    <dbReference type="NCBI Taxonomy" id="1423913"/>
    <lineage>
        <taxon>Eukaryota</taxon>
        <taxon>Fungi</taxon>
        <taxon>Dikarya</taxon>
        <taxon>Basidiomycota</taxon>
        <taxon>Agaricomycotina</taxon>
        <taxon>Tremellomycetes</taxon>
        <taxon>Tremellales</taxon>
        <taxon>Cryptococcaceae</taxon>
        <taxon>Kwoniella</taxon>
    </lineage>
</organism>
<keyword evidence="2" id="KW-1185">Reference proteome</keyword>
<accession>A0AAX4K6H2</accession>
<dbReference type="KEGG" id="ker:91098838"/>